<dbReference type="InterPro" id="IPR042360">
    <property type="entry name" value="AIMP2"/>
</dbReference>
<evidence type="ECO:0000256" key="4">
    <source>
        <dbReference type="ARBA" id="ARBA00022917"/>
    </source>
</evidence>
<name>A0A5N5SU62_9CRUS</name>
<proteinExistence type="predicted"/>
<evidence type="ECO:0000259" key="6">
    <source>
        <dbReference type="Pfam" id="PF18569"/>
    </source>
</evidence>
<protein>
    <submittedName>
        <fullName evidence="7">Aminoacyl tRNA synthase complex-interacting multifunctional protein 2</fullName>
    </submittedName>
</protein>
<reference evidence="7 8" key="1">
    <citation type="journal article" date="2019" name="PLoS Biol.">
        <title>Sex chromosomes control vertical transmission of feminizing Wolbachia symbionts in an isopod.</title>
        <authorList>
            <person name="Becking T."/>
            <person name="Chebbi M.A."/>
            <person name="Giraud I."/>
            <person name="Moumen B."/>
            <person name="Laverre T."/>
            <person name="Caubet Y."/>
            <person name="Peccoud J."/>
            <person name="Gilbert C."/>
            <person name="Cordaux R."/>
        </authorList>
    </citation>
    <scope>NUCLEOTIDE SEQUENCE [LARGE SCALE GENOMIC DNA]</scope>
    <source>
        <strain evidence="7">ANa2</strain>
        <tissue evidence="7">Whole body excluding digestive tract and cuticle</tissue>
    </source>
</reference>
<sequence length="199" mass="22544">MHPPYFLLALKNLLGPRLRVCLSSTVHSSSSQVDQNTLNLFQGKNLRDRRDFDVAFTVIWKNQKFKSLMVNPLTQCAITGEGNILRYLSRLSPRTSPLNYESGDLPEVTEVDYWLDLIQMKLLHGNNKEQQNALKQLNSKLGSSDWLNGKQFGVCDIFLWSVLKQLDPQLSSSAPSNVGSWMKKISKIAEFDIGENSNI</sequence>
<comment type="subcellular location">
    <subcellularLocation>
        <location evidence="2">Cytoplasm</location>
        <location evidence="2">Cytosol</location>
    </subcellularLocation>
    <subcellularLocation>
        <location evidence="1">Nucleus</location>
    </subcellularLocation>
</comment>
<feature type="domain" description="AIMP2 thioredoxin-like" evidence="6">
    <location>
        <begin position="2"/>
        <end position="78"/>
    </location>
</feature>
<dbReference type="EMBL" id="SEYY01021620">
    <property type="protein sequence ID" value="KAB7496210.1"/>
    <property type="molecule type" value="Genomic_DNA"/>
</dbReference>
<dbReference type="SUPFAM" id="SSF47616">
    <property type="entry name" value="GST C-terminal domain-like"/>
    <property type="match status" value="1"/>
</dbReference>
<comment type="caution">
    <text evidence="7">The sequence shown here is derived from an EMBL/GenBank/DDBJ whole genome shotgun (WGS) entry which is preliminary data.</text>
</comment>
<evidence type="ECO:0000256" key="5">
    <source>
        <dbReference type="ARBA" id="ARBA00023242"/>
    </source>
</evidence>
<gene>
    <name evidence="7" type="primary">AIMP2</name>
    <name evidence="7" type="ORF">Anas_07992</name>
</gene>
<keyword evidence="4" id="KW-0648">Protein biosynthesis</keyword>
<dbReference type="Gene3D" id="1.20.1050.130">
    <property type="match status" value="1"/>
</dbReference>
<evidence type="ECO:0000256" key="2">
    <source>
        <dbReference type="ARBA" id="ARBA00004514"/>
    </source>
</evidence>
<dbReference type="OrthoDB" id="6375309at2759"/>
<evidence type="ECO:0000256" key="3">
    <source>
        <dbReference type="ARBA" id="ARBA00022490"/>
    </source>
</evidence>
<dbReference type="Pfam" id="PF18569">
    <property type="entry name" value="Thioredoxin_16"/>
    <property type="match status" value="1"/>
</dbReference>
<keyword evidence="5" id="KW-0539">Nucleus</keyword>
<dbReference type="AlphaFoldDB" id="A0A5N5SU62"/>
<organism evidence="7 8">
    <name type="scientific">Armadillidium nasatum</name>
    <dbReference type="NCBI Taxonomy" id="96803"/>
    <lineage>
        <taxon>Eukaryota</taxon>
        <taxon>Metazoa</taxon>
        <taxon>Ecdysozoa</taxon>
        <taxon>Arthropoda</taxon>
        <taxon>Crustacea</taxon>
        <taxon>Multicrustacea</taxon>
        <taxon>Malacostraca</taxon>
        <taxon>Eumalacostraca</taxon>
        <taxon>Peracarida</taxon>
        <taxon>Isopoda</taxon>
        <taxon>Oniscidea</taxon>
        <taxon>Crinocheta</taxon>
        <taxon>Armadillidiidae</taxon>
        <taxon>Armadillidium</taxon>
    </lineage>
</organism>
<dbReference type="GO" id="GO:0005829">
    <property type="term" value="C:cytosol"/>
    <property type="evidence" value="ECO:0007669"/>
    <property type="project" value="UniProtKB-SubCell"/>
</dbReference>
<dbReference type="GO" id="GO:0005634">
    <property type="term" value="C:nucleus"/>
    <property type="evidence" value="ECO:0007669"/>
    <property type="project" value="UniProtKB-SubCell"/>
</dbReference>
<dbReference type="Proteomes" id="UP000326759">
    <property type="component" value="Unassembled WGS sequence"/>
</dbReference>
<dbReference type="PANTHER" id="PTHR13438:SF2">
    <property type="entry name" value="AMINOACYL TRNA SYNTHASE COMPLEX-INTERACTING MULTIFUNCTIONAL PROTEIN 2"/>
    <property type="match status" value="1"/>
</dbReference>
<keyword evidence="3" id="KW-0963">Cytoplasm</keyword>
<keyword evidence="8" id="KW-1185">Reference proteome</keyword>
<dbReference type="InterPro" id="IPR041503">
    <property type="entry name" value="AIMP2_thioredoxin"/>
</dbReference>
<dbReference type="PANTHER" id="PTHR13438">
    <property type="entry name" value="AMINOACYL TRNA SYNTHASE COMPLEX-INTERACTING MULTIFUNCTIONAL PROTEIN"/>
    <property type="match status" value="1"/>
</dbReference>
<evidence type="ECO:0000313" key="7">
    <source>
        <dbReference type="EMBL" id="KAB7496210.1"/>
    </source>
</evidence>
<accession>A0A5N5SU62</accession>
<dbReference type="InterPro" id="IPR036282">
    <property type="entry name" value="Glutathione-S-Trfase_C_sf"/>
</dbReference>
<dbReference type="GO" id="GO:0006412">
    <property type="term" value="P:translation"/>
    <property type="evidence" value="ECO:0007669"/>
    <property type="project" value="UniProtKB-KW"/>
</dbReference>
<dbReference type="GO" id="GO:0017101">
    <property type="term" value="C:aminoacyl-tRNA synthetase multienzyme complex"/>
    <property type="evidence" value="ECO:0007669"/>
    <property type="project" value="InterPro"/>
</dbReference>
<evidence type="ECO:0000256" key="1">
    <source>
        <dbReference type="ARBA" id="ARBA00004123"/>
    </source>
</evidence>
<evidence type="ECO:0000313" key="8">
    <source>
        <dbReference type="Proteomes" id="UP000326759"/>
    </source>
</evidence>